<feature type="transmembrane region" description="Helical" evidence="1">
    <location>
        <begin position="110"/>
        <end position="131"/>
    </location>
</feature>
<feature type="transmembrane region" description="Helical" evidence="1">
    <location>
        <begin position="37"/>
        <end position="59"/>
    </location>
</feature>
<dbReference type="KEGG" id="tes:BW730_04655"/>
<evidence type="ECO:0000313" key="2">
    <source>
        <dbReference type="EMBL" id="AQP46916.1"/>
    </source>
</evidence>
<evidence type="ECO:0000256" key="1">
    <source>
        <dbReference type="SAM" id="Phobius"/>
    </source>
</evidence>
<dbReference type="RefSeq" id="WP_077685232.1">
    <property type="nucleotide sequence ID" value="NZ_CP019606.1"/>
</dbReference>
<dbReference type="STRING" id="1332264.BW730_04655"/>
<gene>
    <name evidence="2" type="ORF">BW730_04655</name>
</gene>
<protein>
    <recommendedName>
        <fullName evidence="4">DUF2975 domain-containing protein</fullName>
    </recommendedName>
</protein>
<dbReference type="EMBL" id="CP019606">
    <property type="protein sequence ID" value="AQP46916.1"/>
    <property type="molecule type" value="Genomic_DNA"/>
</dbReference>
<dbReference type="Proteomes" id="UP000188145">
    <property type="component" value="Chromosome"/>
</dbReference>
<name>A0A1Q2CLC9_9ACTN</name>
<feature type="transmembrane region" description="Helical" evidence="1">
    <location>
        <begin position="214"/>
        <end position="234"/>
    </location>
</feature>
<organism evidence="2 3">
    <name type="scientific">Tessaracoccus aquimaris</name>
    <dbReference type="NCBI Taxonomy" id="1332264"/>
    <lineage>
        <taxon>Bacteria</taxon>
        <taxon>Bacillati</taxon>
        <taxon>Actinomycetota</taxon>
        <taxon>Actinomycetes</taxon>
        <taxon>Propionibacteriales</taxon>
        <taxon>Propionibacteriaceae</taxon>
        <taxon>Tessaracoccus</taxon>
    </lineage>
</organism>
<dbReference type="OrthoDB" id="5119249at2"/>
<evidence type="ECO:0000313" key="3">
    <source>
        <dbReference type="Proteomes" id="UP000188145"/>
    </source>
</evidence>
<keyword evidence="1" id="KW-1133">Transmembrane helix</keyword>
<sequence>MAAFALVFLVLALLMFGVLAAVLGSAGRANIATVAKVASLIAMGLTGLSALLGAIAALAGGQLDVTVPVHLPIHLADGVTFQDGPSATFVNGVLDQATVQASGLSFATRAVLALAVLLGGATLIGVAWTTWRLAGSMGDSDPFRLGSRALRTTALIVLIGGTAASIASDIGNFLASRELFEVKAWGSTTTGPPVDSLTALGWPEPAGLQVTLPFWPVGAAVVLLLLAAVFRYGALLQADSEGMV</sequence>
<keyword evidence="3" id="KW-1185">Reference proteome</keyword>
<accession>A0A1Q2CLC9</accession>
<feature type="transmembrane region" description="Helical" evidence="1">
    <location>
        <begin position="6"/>
        <end position="25"/>
    </location>
</feature>
<feature type="transmembrane region" description="Helical" evidence="1">
    <location>
        <begin position="152"/>
        <end position="175"/>
    </location>
</feature>
<keyword evidence="1" id="KW-0812">Transmembrane</keyword>
<reference evidence="3" key="1">
    <citation type="submission" date="2017-02" db="EMBL/GenBank/DDBJ databases">
        <title>Tessaracoccus aquaemaris sp. nov., isolated from the intestine of a Korean rockfish, Sebastes schlegelii, in a marine aquaculture pond.</title>
        <authorList>
            <person name="Tak E.J."/>
            <person name="Bae J.-W."/>
        </authorList>
    </citation>
    <scope>NUCLEOTIDE SEQUENCE [LARGE SCALE GENOMIC DNA]</scope>
    <source>
        <strain evidence="3">NSG39</strain>
    </source>
</reference>
<keyword evidence="1" id="KW-0472">Membrane</keyword>
<dbReference type="AlphaFoldDB" id="A0A1Q2CLC9"/>
<proteinExistence type="predicted"/>
<evidence type="ECO:0008006" key="4">
    <source>
        <dbReference type="Google" id="ProtNLM"/>
    </source>
</evidence>